<dbReference type="Proteomes" id="UP000244069">
    <property type="component" value="Unassembled WGS sequence"/>
</dbReference>
<dbReference type="GO" id="GO:0007059">
    <property type="term" value="P:chromosome segregation"/>
    <property type="evidence" value="ECO:0007669"/>
    <property type="project" value="TreeGrafter"/>
</dbReference>
<dbReference type="SMART" id="SM00470">
    <property type="entry name" value="ParB"/>
    <property type="match status" value="1"/>
</dbReference>
<dbReference type="PANTHER" id="PTHR33375:SF1">
    <property type="entry name" value="CHROMOSOME-PARTITIONING PROTEIN PARB-RELATED"/>
    <property type="match status" value="1"/>
</dbReference>
<dbReference type="RefSeq" id="WP_107978538.1">
    <property type="nucleotide sequence ID" value="NZ_BMEZ01000033.1"/>
</dbReference>
<dbReference type="Gene3D" id="3.90.1530.30">
    <property type="match status" value="1"/>
</dbReference>
<evidence type="ECO:0000313" key="3">
    <source>
        <dbReference type="EMBL" id="PTX40372.1"/>
    </source>
</evidence>
<feature type="region of interest" description="Disordered" evidence="1">
    <location>
        <begin position="1"/>
        <end position="37"/>
    </location>
</feature>
<feature type="compositionally biased region" description="Basic and acidic residues" evidence="1">
    <location>
        <begin position="287"/>
        <end position="310"/>
    </location>
</feature>
<dbReference type="PANTHER" id="PTHR33375">
    <property type="entry name" value="CHROMOSOME-PARTITIONING PROTEIN PARB-RELATED"/>
    <property type="match status" value="1"/>
</dbReference>
<sequence>MAKRKRLTAANPDYLGTAPEAPAPRIAPEPRSSSLPPIAQVAGEVSASAALGELSRAMEEARAEGRLVQAIPLDQIDPGHLVRDRIEAEEEELRTLMESLRTRGQQTPIELVDRGESAAPRYGLISGWRRLAALKRLSEEDDRFGTALALIRAPKTASDAYVAMVEENEIRVGLSYYERARIVVKAVEQGVFEDRQTALRTLFANVSRAKRSKIGSFTRIVEALDGALRFPSAIGERTGLDLARRLDENPGLAERLKEELRQTPAPDAEAELARLEAPAPAARPKAPKQERSPARSRDADGETAGARHIETIYDPDRGVLTLKGPGVDGELHAALQRWLEDRA</sequence>
<dbReference type="InterPro" id="IPR036086">
    <property type="entry name" value="ParB/Sulfiredoxin_sf"/>
</dbReference>
<evidence type="ECO:0000313" key="4">
    <source>
        <dbReference type="Proteomes" id="UP000244069"/>
    </source>
</evidence>
<dbReference type="CDD" id="cd16405">
    <property type="entry name" value="RepB_like_N"/>
    <property type="match status" value="1"/>
</dbReference>
<feature type="region of interest" description="Disordered" evidence="1">
    <location>
        <begin position="275"/>
        <end position="310"/>
    </location>
</feature>
<dbReference type="InterPro" id="IPR050336">
    <property type="entry name" value="Chromosome_partition/occlusion"/>
</dbReference>
<feature type="domain" description="ParB-like N-terminal" evidence="2">
    <location>
        <begin position="69"/>
        <end position="169"/>
    </location>
</feature>
<dbReference type="GO" id="GO:0005694">
    <property type="term" value="C:chromosome"/>
    <property type="evidence" value="ECO:0007669"/>
    <property type="project" value="TreeGrafter"/>
</dbReference>
<protein>
    <submittedName>
        <fullName evidence="3">ParB-like chromosome segregation protein Spo0J</fullName>
    </submittedName>
</protein>
<dbReference type="OrthoDB" id="7812516at2"/>
<accession>A0A2T6A9B4</accession>
<comment type="caution">
    <text evidence="3">The sequence shown here is derived from an EMBL/GenBank/DDBJ whole genome shotgun (WGS) entry which is preliminary data.</text>
</comment>
<dbReference type="AlphaFoldDB" id="A0A2T6A9B4"/>
<dbReference type="Pfam" id="PF02195">
    <property type="entry name" value="ParB_N"/>
    <property type="match status" value="1"/>
</dbReference>
<dbReference type="SUPFAM" id="SSF110849">
    <property type="entry name" value="ParB/Sulfiredoxin"/>
    <property type="match status" value="1"/>
</dbReference>
<organism evidence="3 4">
    <name type="scientific">Allosediminivita pacifica</name>
    <dbReference type="NCBI Taxonomy" id="1267769"/>
    <lineage>
        <taxon>Bacteria</taxon>
        <taxon>Pseudomonadati</taxon>
        <taxon>Pseudomonadota</taxon>
        <taxon>Alphaproteobacteria</taxon>
        <taxon>Rhodobacterales</taxon>
        <taxon>Paracoccaceae</taxon>
        <taxon>Allosediminivita</taxon>
    </lineage>
</organism>
<dbReference type="EMBL" id="QBKN01000034">
    <property type="protein sequence ID" value="PTX40372.1"/>
    <property type="molecule type" value="Genomic_DNA"/>
</dbReference>
<evidence type="ECO:0000259" key="2">
    <source>
        <dbReference type="SMART" id="SM00470"/>
    </source>
</evidence>
<evidence type="ECO:0000256" key="1">
    <source>
        <dbReference type="SAM" id="MobiDB-lite"/>
    </source>
</evidence>
<dbReference type="InterPro" id="IPR003115">
    <property type="entry name" value="ParB_N"/>
</dbReference>
<feature type="compositionally biased region" description="Low complexity" evidence="1">
    <location>
        <begin position="275"/>
        <end position="284"/>
    </location>
</feature>
<dbReference type="InterPro" id="IPR037972">
    <property type="entry name" value="RepB_N"/>
</dbReference>
<keyword evidence="4" id="KW-1185">Reference proteome</keyword>
<name>A0A2T6A9B4_9RHOB</name>
<gene>
    <name evidence="3" type="ORF">C8N44_13427</name>
</gene>
<proteinExistence type="predicted"/>
<reference evidence="3 4" key="1">
    <citation type="submission" date="2018-04" db="EMBL/GenBank/DDBJ databases">
        <title>Genomic Encyclopedia of Archaeal and Bacterial Type Strains, Phase II (KMG-II): from individual species to whole genera.</title>
        <authorList>
            <person name="Goeker M."/>
        </authorList>
    </citation>
    <scope>NUCLEOTIDE SEQUENCE [LARGE SCALE GENOMIC DNA]</scope>
    <source>
        <strain evidence="3 4">DSM 29329</strain>
    </source>
</reference>